<name>A0A1I6FY95_9FLAO</name>
<dbReference type="PANTHER" id="PTHR33221">
    <property type="entry name" value="WINGED HELIX-TURN-HELIX TRANSCRIPTIONAL REGULATOR, RRF2 FAMILY"/>
    <property type="match status" value="1"/>
</dbReference>
<dbReference type="GO" id="GO:0005829">
    <property type="term" value="C:cytosol"/>
    <property type="evidence" value="ECO:0007669"/>
    <property type="project" value="TreeGrafter"/>
</dbReference>
<dbReference type="STRING" id="400055.SAMN04490243_0903"/>
<dbReference type="EMBL" id="FOYQ01000001">
    <property type="protein sequence ID" value="SFR34886.1"/>
    <property type="molecule type" value="Genomic_DNA"/>
</dbReference>
<keyword evidence="2" id="KW-1185">Reference proteome</keyword>
<dbReference type="Proteomes" id="UP000199534">
    <property type="component" value="Unassembled WGS sequence"/>
</dbReference>
<gene>
    <name evidence="1" type="ORF">SAMN04490243_0903</name>
</gene>
<dbReference type="OrthoDB" id="9808360at2"/>
<evidence type="ECO:0000313" key="1">
    <source>
        <dbReference type="EMBL" id="SFR34886.1"/>
    </source>
</evidence>
<dbReference type="GO" id="GO:0003700">
    <property type="term" value="F:DNA-binding transcription factor activity"/>
    <property type="evidence" value="ECO:0007669"/>
    <property type="project" value="TreeGrafter"/>
</dbReference>
<evidence type="ECO:0000313" key="2">
    <source>
        <dbReference type="Proteomes" id="UP000199534"/>
    </source>
</evidence>
<dbReference type="PANTHER" id="PTHR33221:SF13">
    <property type="entry name" value="TRANSCRIPTIONAL REGULATOR-RELATED"/>
    <property type="match status" value="1"/>
</dbReference>
<dbReference type="InterPro" id="IPR000944">
    <property type="entry name" value="Tscrpt_reg_Rrf2"/>
</dbReference>
<dbReference type="InterPro" id="IPR036388">
    <property type="entry name" value="WH-like_DNA-bd_sf"/>
</dbReference>
<dbReference type="Gene3D" id="1.10.10.10">
    <property type="entry name" value="Winged helix-like DNA-binding domain superfamily/Winged helix DNA-binding domain"/>
    <property type="match status" value="1"/>
</dbReference>
<sequence>MTFIIKRIKKSFNLYRAFLLNADYDQLMISNSAKYALKAVIYLASYSSESKKVLVRDLSHHIQAPEQYLAKVVQELTRRGIISSTRGRNGGLFLKEDNRTHSLFEVVSAVDGVGDIESCVLGYERCDLNNPCPLHDLLGIQKSQFRKTLESTKIRDIQGYLDSEEELNF</sequence>
<dbReference type="AlphaFoldDB" id="A0A1I6FY95"/>
<protein>
    <submittedName>
        <fullName evidence="1">Rrf2 family protein</fullName>
    </submittedName>
</protein>
<dbReference type="PROSITE" id="PS51197">
    <property type="entry name" value="HTH_RRF2_2"/>
    <property type="match status" value="1"/>
</dbReference>
<accession>A0A1I6FY95</accession>
<dbReference type="NCBIfam" id="TIGR00738">
    <property type="entry name" value="rrf2_super"/>
    <property type="match status" value="1"/>
</dbReference>
<dbReference type="InterPro" id="IPR036390">
    <property type="entry name" value="WH_DNA-bd_sf"/>
</dbReference>
<dbReference type="SUPFAM" id="SSF46785">
    <property type="entry name" value="Winged helix' DNA-binding domain"/>
    <property type="match status" value="1"/>
</dbReference>
<organism evidence="1 2">
    <name type="scientific">Robiginitalea myxolifaciens</name>
    <dbReference type="NCBI Taxonomy" id="400055"/>
    <lineage>
        <taxon>Bacteria</taxon>
        <taxon>Pseudomonadati</taxon>
        <taxon>Bacteroidota</taxon>
        <taxon>Flavobacteriia</taxon>
        <taxon>Flavobacteriales</taxon>
        <taxon>Flavobacteriaceae</taxon>
        <taxon>Robiginitalea</taxon>
    </lineage>
</organism>
<dbReference type="Pfam" id="PF02082">
    <property type="entry name" value="Rrf2"/>
    <property type="match status" value="1"/>
</dbReference>
<reference evidence="1 2" key="1">
    <citation type="submission" date="2016-10" db="EMBL/GenBank/DDBJ databases">
        <authorList>
            <person name="de Groot N.N."/>
        </authorList>
    </citation>
    <scope>NUCLEOTIDE SEQUENCE [LARGE SCALE GENOMIC DNA]</scope>
    <source>
        <strain evidence="1 2">DSM 21019</strain>
    </source>
</reference>
<proteinExistence type="predicted"/>
<dbReference type="RefSeq" id="WP_092980999.1">
    <property type="nucleotide sequence ID" value="NZ_FOYQ01000001.1"/>
</dbReference>